<keyword evidence="2 5" id="KW-0436">Ligase</keyword>
<dbReference type="GO" id="GO:0006631">
    <property type="term" value="P:fatty acid metabolic process"/>
    <property type="evidence" value="ECO:0007669"/>
    <property type="project" value="TreeGrafter"/>
</dbReference>
<dbReference type="Pfam" id="PF00501">
    <property type="entry name" value="AMP-binding"/>
    <property type="match status" value="1"/>
</dbReference>
<comment type="similarity">
    <text evidence="1">Belongs to the ATP-dependent AMP-binding enzyme family.</text>
</comment>
<dbReference type="PANTHER" id="PTHR43201:SF5">
    <property type="entry name" value="MEDIUM-CHAIN ACYL-COA LIGASE ACSF2, MITOCHONDRIAL"/>
    <property type="match status" value="1"/>
</dbReference>
<dbReference type="GO" id="GO:0031956">
    <property type="term" value="F:medium-chain fatty acid-CoA ligase activity"/>
    <property type="evidence" value="ECO:0007669"/>
    <property type="project" value="TreeGrafter"/>
</dbReference>
<feature type="domain" description="AMP-dependent synthetase/ligase" evidence="3">
    <location>
        <begin position="32"/>
        <end position="390"/>
    </location>
</feature>
<evidence type="ECO:0000313" key="6">
    <source>
        <dbReference type="Proteomes" id="UP000466445"/>
    </source>
</evidence>
<name>A0A7I7SJQ1_9MYCO</name>
<dbReference type="Gene3D" id="3.40.50.12780">
    <property type="entry name" value="N-terminal domain of ligase-like"/>
    <property type="match status" value="1"/>
</dbReference>
<accession>A0A7I7SJQ1</accession>
<evidence type="ECO:0000259" key="4">
    <source>
        <dbReference type="Pfam" id="PF13193"/>
    </source>
</evidence>
<keyword evidence="6" id="KW-1185">Reference proteome</keyword>
<sequence>MAVDVTATTSAEAAHYRAAGWWSDTTLSDCARRNAVSTPDKAAYVDFGVDAPDRELTWSEFDNAATNLAVQLHGLGVAPGDRVAIWHGDSIAIHVLLVAIERCGAVSVGLGARAGVREAAQIMRTAQPSLLVSDPARGAQAAEAAAEVSVRTVVLGPGGLSIDTTTTGPDLSAGLTAVGPDDAFLINSTSGTTGLPKCVVHNQNRWHYFHQKAVANGELSADDIFLPVIPTPFGFGIWTSHTTPIYLGATTVRIERFDPAATCAAIERHRATVLCCVSTQLMMILANTASREHDLSSLRIVFTGGEPLPYAQAAQFEELTGVTILQFYGSNETGMLSATTVNDSLHHRLRTAGQIVPEMQVRLFDGDDDVTDSGRGQPVCRGPALSLGYLGGTDHDKLYTNDGWMRMGDICEVDGDGYLVLAGRTSDFILRGGKNISAVAVEEVVNTHPTVAVAAAVAMPDPLFGERVCVFAELINPGDTLELAALVDHLLAQGVSKELLPERLEVLEELPRSSGGKIAKGQLRENIRSILERS</sequence>
<proteinExistence type="inferred from homology"/>
<organism evidence="5 6">
    <name type="scientific">Mycolicibacterium sarraceniae</name>
    <dbReference type="NCBI Taxonomy" id="1534348"/>
    <lineage>
        <taxon>Bacteria</taxon>
        <taxon>Bacillati</taxon>
        <taxon>Actinomycetota</taxon>
        <taxon>Actinomycetes</taxon>
        <taxon>Mycobacteriales</taxon>
        <taxon>Mycobacteriaceae</taxon>
        <taxon>Mycolicibacterium</taxon>
    </lineage>
</organism>
<dbReference type="InterPro" id="IPR045851">
    <property type="entry name" value="AMP-bd_C_sf"/>
</dbReference>
<evidence type="ECO:0000259" key="3">
    <source>
        <dbReference type="Pfam" id="PF00501"/>
    </source>
</evidence>
<evidence type="ECO:0000313" key="5">
    <source>
        <dbReference type="EMBL" id="BBY56998.1"/>
    </source>
</evidence>
<gene>
    <name evidence="5" type="primary">mbtA</name>
    <name evidence="5" type="ORF">MSAR_01340</name>
</gene>
<evidence type="ECO:0000256" key="2">
    <source>
        <dbReference type="ARBA" id="ARBA00022598"/>
    </source>
</evidence>
<protein>
    <submittedName>
        <fullName evidence="5">2,3-dihydroxybenzoate-AMP ligase</fullName>
    </submittedName>
</protein>
<dbReference type="RefSeq" id="WP_163694388.1">
    <property type="nucleotide sequence ID" value="NZ_AP022595.1"/>
</dbReference>
<dbReference type="SUPFAM" id="SSF56801">
    <property type="entry name" value="Acetyl-CoA synthetase-like"/>
    <property type="match status" value="1"/>
</dbReference>
<reference evidence="5 6" key="1">
    <citation type="journal article" date="2019" name="Emerg. Microbes Infect.">
        <title>Comprehensive subspecies identification of 175 nontuberculous mycobacteria species based on 7547 genomic profiles.</title>
        <authorList>
            <person name="Matsumoto Y."/>
            <person name="Kinjo T."/>
            <person name="Motooka D."/>
            <person name="Nabeya D."/>
            <person name="Jung N."/>
            <person name="Uechi K."/>
            <person name="Horii T."/>
            <person name="Iida T."/>
            <person name="Fujita J."/>
            <person name="Nakamura S."/>
        </authorList>
    </citation>
    <scope>NUCLEOTIDE SEQUENCE [LARGE SCALE GENOMIC DNA]</scope>
    <source>
        <strain evidence="5 6">JCM 30395</strain>
    </source>
</reference>
<dbReference type="KEGG" id="msar:MSAR_01340"/>
<dbReference type="PANTHER" id="PTHR43201">
    <property type="entry name" value="ACYL-COA SYNTHETASE"/>
    <property type="match status" value="1"/>
</dbReference>
<dbReference type="InterPro" id="IPR000873">
    <property type="entry name" value="AMP-dep_synth/lig_dom"/>
</dbReference>
<dbReference type="Gene3D" id="3.30.300.30">
    <property type="match status" value="1"/>
</dbReference>
<dbReference type="EMBL" id="AP022595">
    <property type="protein sequence ID" value="BBY56998.1"/>
    <property type="molecule type" value="Genomic_DNA"/>
</dbReference>
<dbReference type="InterPro" id="IPR025110">
    <property type="entry name" value="AMP-bd_C"/>
</dbReference>
<dbReference type="AlphaFoldDB" id="A0A7I7SJQ1"/>
<dbReference type="Pfam" id="PF13193">
    <property type="entry name" value="AMP-binding_C"/>
    <property type="match status" value="1"/>
</dbReference>
<dbReference type="InterPro" id="IPR042099">
    <property type="entry name" value="ANL_N_sf"/>
</dbReference>
<dbReference type="Proteomes" id="UP000466445">
    <property type="component" value="Chromosome"/>
</dbReference>
<evidence type="ECO:0000256" key="1">
    <source>
        <dbReference type="ARBA" id="ARBA00006432"/>
    </source>
</evidence>
<feature type="domain" description="AMP-binding enzyme C-terminal" evidence="4">
    <location>
        <begin position="441"/>
        <end position="517"/>
    </location>
</feature>